<dbReference type="Proteomes" id="UP001485476">
    <property type="component" value="Unassembled WGS sequence"/>
</dbReference>
<dbReference type="EMBL" id="JBEEEP010000030">
    <property type="protein sequence ID" value="MEQ6321114.1"/>
    <property type="molecule type" value="Genomic_DNA"/>
</dbReference>
<reference evidence="1 2" key="1">
    <citation type="submission" date="2024-05" db="EMBL/GenBank/DDBJ databases">
        <title>Whole genome sequences of Mycobacterium canettii strains associated with human tuberculosis in Canada.</title>
        <authorList>
            <person name="Islam M.R."/>
            <person name="Soualhine H."/>
        </authorList>
    </citation>
    <scope>NUCLEOTIDE SEQUENCE [LARGE SCALE GENOMIC DNA]</scope>
    <source>
        <strain evidence="1 2">1901080</strain>
    </source>
</reference>
<protein>
    <submittedName>
        <fullName evidence="1">Uncharacterized protein</fullName>
    </submittedName>
</protein>
<accession>A0ABV1MHI8</accession>
<evidence type="ECO:0000313" key="1">
    <source>
        <dbReference type="EMBL" id="MEQ6321114.1"/>
    </source>
</evidence>
<organism evidence="1 2">
    <name type="scientific">Mycobacterium canetti</name>
    <dbReference type="NCBI Taxonomy" id="78331"/>
    <lineage>
        <taxon>Bacteria</taxon>
        <taxon>Bacillati</taxon>
        <taxon>Actinomycetota</taxon>
        <taxon>Actinomycetes</taxon>
        <taxon>Mycobacteriales</taxon>
        <taxon>Mycobacteriaceae</taxon>
        <taxon>Mycobacterium</taxon>
        <taxon>Mycobacterium tuberculosis complex</taxon>
    </lineage>
</organism>
<proteinExistence type="predicted"/>
<evidence type="ECO:0000313" key="2">
    <source>
        <dbReference type="Proteomes" id="UP001485476"/>
    </source>
</evidence>
<dbReference type="RefSeq" id="WP_225037977.1">
    <property type="nucleotide sequence ID" value="NZ_JACTAP010000009.1"/>
</dbReference>
<sequence length="100" mass="10994">MTPKLSVPGDTLRGTNLESGATLVAVTPHMQQENGEFAVPKIATATDDELRERRTQILAKLGVSFEDLRARAEQYALVGDEHEAWEDLQSIAFLLGETRA</sequence>
<keyword evidence="2" id="KW-1185">Reference proteome</keyword>
<name>A0ABV1MHI8_9MYCO</name>
<comment type="caution">
    <text evidence="1">The sequence shown here is derived from an EMBL/GenBank/DDBJ whole genome shotgun (WGS) entry which is preliminary data.</text>
</comment>
<gene>
    <name evidence="1" type="ORF">ABDZ14_12735</name>
</gene>